<evidence type="ECO:0008006" key="3">
    <source>
        <dbReference type="Google" id="ProtNLM"/>
    </source>
</evidence>
<protein>
    <recommendedName>
        <fullName evidence="3">GIY-YIG domain-containing protein</fullName>
    </recommendedName>
</protein>
<dbReference type="OrthoDB" id="2041058at2"/>
<dbReference type="RefSeq" id="WP_036159489.1">
    <property type="nucleotide sequence ID" value="NZ_AVCX01000001.1"/>
</dbReference>
<keyword evidence="2" id="KW-1185">Reference proteome</keyword>
<dbReference type="Proteomes" id="UP000030437">
    <property type="component" value="Unassembled WGS sequence"/>
</dbReference>
<dbReference type="AlphaFoldDB" id="A0A0A3IBQ3"/>
<evidence type="ECO:0000313" key="1">
    <source>
        <dbReference type="EMBL" id="KGR82211.1"/>
    </source>
</evidence>
<reference evidence="1 2" key="1">
    <citation type="submission" date="2014-02" db="EMBL/GenBank/DDBJ databases">
        <title>Draft genome sequence of Lysinibacillus odysseyi NBRC 100172.</title>
        <authorList>
            <person name="Zhang F."/>
            <person name="Wang G."/>
            <person name="Zhang L."/>
        </authorList>
    </citation>
    <scope>NUCLEOTIDE SEQUENCE [LARGE SCALE GENOMIC DNA]</scope>
    <source>
        <strain evidence="1 2">NBRC 100172</strain>
    </source>
</reference>
<dbReference type="STRING" id="1220589.CD32_23320"/>
<evidence type="ECO:0000313" key="2">
    <source>
        <dbReference type="Proteomes" id="UP000030437"/>
    </source>
</evidence>
<sequence length="210" mass="24465">MYVTLGDKRYDFRKIEIDVLEMGIENTFAKFDKMTLGELARQKKYEHLKEQTEKHYGSLLDLSAGEALLLLKNEGDSFYRKFLNNYGDKRYSRFVVQGNDALLLQNGVYNIIVNNELTFTGVCARSFKERFNQHIGNISAKGCYRDGTATHCHVNARLTELFGKADIYFSICPMDDKKEMNQLKNAMIRRFEPIWNLRVGKEESEQLRSF</sequence>
<dbReference type="EMBL" id="JPVP01000060">
    <property type="protein sequence ID" value="KGR82211.1"/>
    <property type="molecule type" value="Genomic_DNA"/>
</dbReference>
<dbReference type="eggNOG" id="ENOG5032SNA">
    <property type="taxonomic scope" value="Bacteria"/>
</dbReference>
<name>A0A0A3IBQ3_9BACI</name>
<accession>A0A0A3IBQ3</accession>
<comment type="caution">
    <text evidence="1">The sequence shown here is derived from an EMBL/GenBank/DDBJ whole genome shotgun (WGS) entry which is preliminary data.</text>
</comment>
<proteinExistence type="predicted"/>
<organism evidence="1 2">
    <name type="scientific">Lysinibacillus odysseyi 34hs-1 = NBRC 100172</name>
    <dbReference type="NCBI Taxonomy" id="1220589"/>
    <lineage>
        <taxon>Bacteria</taxon>
        <taxon>Bacillati</taxon>
        <taxon>Bacillota</taxon>
        <taxon>Bacilli</taxon>
        <taxon>Bacillales</taxon>
        <taxon>Bacillaceae</taxon>
        <taxon>Lysinibacillus</taxon>
    </lineage>
</organism>
<gene>
    <name evidence="1" type="ORF">CD32_23320</name>
</gene>